<evidence type="ECO:0000313" key="8">
    <source>
        <dbReference type="EMBL" id="POW05075.1"/>
    </source>
</evidence>
<dbReference type="VEuPathDB" id="FungiDB:PSTT_09960"/>
<dbReference type="InterPro" id="IPR036747">
    <property type="entry name" value="ASF1-like_sf"/>
</dbReference>
<evidence type="ECO:0000256" key="1">
    <source>
        <dbReference type="ARBA" id="ARBA00004123"/>
    </source>
</evidence>
<comment type="subcellular location">
    <subcellularLocation>
        <location evidence="1">Nucleus</location>
    </subcellularLocation>
</comment>
<dbReference type="PANTHER" id="PTHR12040:SF0">
    <property type="entry name" value="HISTONE CHAPERONE ASF1"/>
    <property type="match status" value="1"/>
</dbReference>
<dbReference type="GO" id="GO:0000785">
    <property type="term" value="C:chromatin"/>
    <property type="evidence" value="ECO:0007669"/>
    <property type="project" value="TreeGrafter"/>
</dbReference>
<dbReference type="InterPro" id="IPR006818">
    <property type="entry name" value="ASF1-like"/>
</dbReference>
<keyword evidence="3" id="KW-0805">Transcription regulation</keyword>
<sequence>DIVVLESPARFTDPYRFKITFECIAPLKDVISNHFSFIANIEWKLIYVGSPQTTDKDQELDTCMVSPVPVGVDSFKFKDTPEL</sequence>
<keyword evidence="6" id="KW-0539">Nucleus</keyword>
<dbReference type="GO" id="GO:0006335">
    <property type="term" value="P:DNA replication-dependent chromatin assembly"/>
    <property type="evidence" value="ECO:0007669"/>
    <property type="project" value="TreeGrafter"/>
</dbReference>
<comment type="caution">
    <text evidence="8">The sequence shown here is derived from an EMBL/GenBank/DDBJ whole genome shotgun (WGS) entry which is preliminary data.</text>
</comment>
<keyword evidence="4" id="KW-0804">Transcription</keyword>
<name>A0A2S4V6I7_9BASI</name>
<evidence type="ECO:0000256" key="2">
    <source>
        <dbReference type="ARBA" id="ARBA00006051"/>
    </source>
</evidence>
<proteinExistence type="inferred from homology"/>
<dbReference type="Proteomes" id="UP000239156">
    <property type="component" value="Unassembled WGS sequence"/>
</dbReference>
<comment type="similarity">
    <text evidence="2">Belongs to the ASF1 family.</text>
</comment>
<dbReference type="GO" id="GO:0042393">
    <property type="term" value="F:histone binding"/>
    <property type="evidence" value="ECO:0007669"/>
    <property type="project" value="TreeGrafter"/>
</dbReference>
<dbReference type="PANTHER" id="PTHR12040">
    <property type="entry name" value="ANTI-SILENCING PROTEIN 1"/>
    <property type="match status" value="1"/>
</dbReference>
<feature type="non-terminal residue" evidence="8">
    <location>
        <position position="83"/>
    </location>
</feature>
<dbReference type="VEuPathDB" id="FungiDB:PSHT_08187"/>
<evidence type="ECO:0000256" key="3">
    <source>
        <dbReference type="ARBA" id="ARBA00023015"/>
    </source>
</evidence>
<dbReference type="Pfam" id="PF04729">
    <property type="entry name" value="ASF1_hist_chap"/>
    <property type="match status" value="1"/>
</dbReference>
<organism evidence="8 9">
    <name type="scientific">Puccinia striiformis</name>
    <dbReference type="NCBI Taxonomy" id="27350"/>
    <lineage>
        <taxon>Eukaryota</taxon>
        <taxon>Fungi</taxon>
        <taxon>Dikarya</taxon>
        <taxon>Basidiomycota</taxon>
        <taxon>Pucciniomycotina</taxon>
        <taxon>Pucciniomycetes</taxon>
        <taxon>Pucciniales</taxon>
        <taxon>Pucciniaceae</taxon>
        <taxon>Puccinia</taxon>
    </lineage>
</organism>
<dbReference type="EMBL" id="PKSL01000103">
    <property type="protein sequence ID" value="POW05075.1"/>
    <property type="molecule type" value="Genomic_DNA"/>
</dbReference>
<evidence type="ECO:0000256" key="6">
    <source>
        <dbReference type="ARBA" id="ARBA00023242"/>
    </source>
</evidence>
<evidence type="ECO:0000256" key="4">
    <source>
        <dbReference type="ARBA" id="ARBA00023163"/>
    </source>
</evidence>
<dbReference type="AlphaFoldDB" id="A0A2S4V6I7"/>
<gene>
    <name evidence="8" type="ORF">PSTT_09960</name>
</gene>
<accession>A0A2S4V6I7</accession>
<evidence type="ECO:0000256" key="7">
    <source>
        <dbReference type="ARBA" id="ARBA00032776"/>
    </source>
</evidence>
<reference evidence="8" key="1">
    <citation type="submission" date="2017-12" db="EMBL/GenBank/DDBJ databases">
        <title>Gene loss provides genomic basis for host adaptation in cereal stripe rust fungi.</title>
        <authorList>
            <person name="Xia C."/>
        </authorList>
    </citation>
    <scope>NUCLEOTIDE SEQUENCE [LARGE SCALE GENOMIC DNA]</scope>
    <source>
        <strain evidence="8">93-210</strain>
    </source>
</reference>
<protein>
    <recommendedName>
        <fullName evidence="7">Anti-silencing function protein 1</fullName>
    </recommendedName>
</protein>
<dbReference type="GO" id="GO:0005634">
    <property type="term" value="C:nucleus"/>
    <property type="evidence" value="ECO:0007669"/>
    <property type="project" value="UniProtKB-SubCell"/>
</dbReference>
<evidence type="ECO:0000313" key="9">
    <source>
        <dbReference type="Proteomes" id="UP000239156"/>
    </source>
</evidence>
<dbReference type="SUPFAM" id="SSF101546">
    <property type="entry name" value="ASF1-like"/>
    <property type="match status" value="1"/>
</dbReference>
<evidence type="ECO:0000256" key="5">
    <source>
        <dbReference type="ARBA" id="ARBA00023186"/>
    </source>
</evidence>
<feature type="non-terminal residue" evidence="8">
    <location>
        <position position="1"/>
    </location>
</feature>
<keyword evidence="9" id="KW-1185">Reference proteome</keyword>
<keyword evidence="5" id="KW-0143">Chaperone</keyword>
<dbReference type="Gene3D" id="2.60.40.1490">
    <property type="entry name" value="Histone chaperone ASF1-like"/>
    <property type="match status" value="1"/>
</dbReference>